<protein>
    <recommendedName>
        <fullName evidence="4">Transmembrane protein</fullName>
    </recommendedName>
</protein>
<sequence>MLKSMVARTFWISCVHVISAFGKTNEEGYDRTHILFPFWGIFVVLLGRAVSKVVMWRMLVLRFLDDAFLE</sequence>
<dbReference type="AlphaFoldDB" id="A0A1Y3V2W9"/>
<proteinExistence type="predicted"/>
<reference evidence="3" key="1">
    <citation type="submission" date="2017-04" db="EMBL/GenBank/DDBJ databases">
        <title>Function of individual gut microbiota members based on whole genome sequencing of pure cultures obtained from chicken caecum.</title>
        <authorList>
            <person name="Medvecky M."/>
            <person name="Cejkova D."/>
            <person name="Polansky O."/>
            <person name="Karasova D."/>
            <person name="Kubasova T."/>
            <person name="Cizek A."/>
            <person name="Rychlik I."/>
        </authorList>
    </citation>
    <scope>NUCLEOTIDE SEQUENCE [LARGE SCALE GENOMIC DNA]</scope>
    <source>
        <strain evidence="3">An67</strain>
    </source>
</reference>
<evidence type="ECO:0000313" key="3">
    <source>
        <dbReference type="Proteomes" id="UP000196329"/>
    </source>
</evidence>
<evidence type="ECO:0000313" key="2">
    <source>
        <dbReference type="EMBL" id="OUN55422.1"/>
    </source>
</evidence>
<gene>
    <name evidence="2" type="ORF">B5G17_06815</name>
</gene>
<keyword evidence="1" id="KW-0472">Membrane</keyword>
<comment type="caution">
    <text evidence="2">The sequence shown here is derived from an EMBL/GenBank/DDBJ whole genome shotgun (WGS) entry which is preliminary data.</text>
</comment>
<keyword evidence="1" id="KW-0812">Transmembrane</keyword>
<feature type="transmembrane region" description="Helical" evidence="1">
    <location>
        <begin position="32"/>
        <end position="50"/>
    </location>
</feature>
<evidence type="ECO:0000256" key="1">
    <source>
        <dbReference type="SAM" id="Phobius"/>
    </source>
</evidence>
<evidence type="ECO:0008006" key="4">
    <source>
        <dbReference type="Google" id="ProtNLM"/>
    </source>
</evidence>
<name>A0A1Y3V2W9_BACUN</name>
<dbReference type="Proteomes" id="UP000196329">
    <property type="component" value="Unassembled WGS sequence"/>
</dbReference>
<accession>A0A1Y3V2W9</accession>
<dbReference type="EMBL" id="NFHS01000003">
    <property type="protein sequence ID" value="OUN55422.1"/>
    <property type="molecule type" value="Genomic_DNA"/>
</dbReference>
<organism evidence="2 3">
    <name type="scientific">Bacteroides uniformis</name>
    <dbReference type="NCBI Taxonomy" id="820"/>
    <lineage>
        <taxon>Bacteria</taxon>
        <taxon>Pseudomonadati</taxon>
        <taxon>Bacteroidota</taxon>
        <taxon>Bacteroidia</taxon>
        <taxon>Bacteroidales</taxon>
        <taxon>Bacteroidaceae</taxon>
        <taxon>Bacteroides</taxon>
    </lineage>
</organism>
<keyword evidence="1" id="KW-1133">Transmembrane helix</keyword>